<organism evidence="1">
    <name type="scientific">marine sediment metagenome</name>
    <dbReference type="NCBI Taxonomy" id="412755"/>
    <lineage>
        <taxon>unclassified sequences</taxon>
        <taxon>metagenomes</taxon>
        <taxon>ecological metagenomes</taxon>
    </lineage>
</organism>
<evidence type="ECO:0000313" key="1">
    <source>
        <dbReference type="EMBL" id="GAH95617.1"/>
    </source>
</evidence>
<gene>
    <name evidence="1" type="ORF">S06H3_01057</name>
</gene>
<dbReference type="EMBL" id="BARV01000242">
    <property type="protein sequence ID" value="GAH95617.1"/>
    <property type="molecule type" value="Genomic_DNA"/>
</dbReference>
<accession>X1JNH6</accession>
<reference evidence="1" key="1">
    <citation type="journal article" date="2014" name="Front. Microbiol.">
        <title>High frequency of phylogenetically diverse reductive dehalogenase-homologous genes in deep subseafloor sedimentary metagenomes.</title>
        <authorList>
            <person name="Kawai M."/>
            <person name="Futagami T."/>
            <person name="Toyoda A."/>
            <person name="Takaki Y."/>
            <person name="Nishi S."/>
            <person name="Hori S."/>
            <person name="Arai W."/>
            <person name="Tsubouchi T."/>
            <person name="Morono Y."/>
            <person name="Uchiyama I."/>
            <person name="Ito T."/>
            <person name="Fujiyama A."/>
            <person name="Inagaki F."/>
            <person name="Takami H."/>
        </authorList>
    </citation>
    <scope>NUCLEOTIDE SEQUENCE</scope>
    <source>
        <strain evidence="1">Expedition CK06-06</strain>
    </source>
</reference>
<protein>
    <submittedName>
        <fullName evidence="1">Uncharacterized protein</fullName>
    </submittedName>
</protein>
<dbReference type="AlphaFoldDB" id="X1JNH6"/>
<comment type="caution">
    <text evidence="1">The sequence shown here is derived from an EMBL/GenBank/DDBJ whole genome shotgun (WGS) entry which is preliminary data.</text>
</comment>
<name>X1JNH6_9ZZZZ</name>
<sequence length="210" mass="22915">MAKLKGPLFSLGATQQIAKTLVYFPWKGLNVVREYVVPTNPDTDLQKAQRAKLRTMVAAVHTTQARAAQPLNSVDQTAYSALASVKGFIMTWFNMVVKLGIDCLVDEKGYTIYCDGSVPFKGIADFRPRLVLEDDGVTRIADGKFYLGTTRTNLIHSEAAQVTTGVVVELTGTNGFSGLTAGTKYYWQFRPDEDDPCEGADSGIYSAVAE</sequence>
<proteinExistence type="predicted"/>